<sequence>MMPTAINFFAIPACVMAALVKTSGCIYMGDLTFRAGEKWQKLPKIKGLIALPPKWYLFHIDKDMCGLTHIYHMSICEPKIS</sequence>
<organism evidence="2 3">
    <name type="scientific">Thalassospira mesophila</name>
    <dbReference type="NCBI Taxonomy" id="1293891"/>
    <lineage>
        <taxon>Bacteria</taxon>
        <taxon>Pseudomonadati</taxon>
        <taxon>Pseudomonadota</taxon>
        <taxon>Alphaproteobacteria</taxon>
        <taxon>Rhodospirillales</taxon>
        <taxon>Thalassospiraceae</taxon>
        <taxon>Thalassospira</taxon>
    </lineage>
</organism>
<proteinExistence type="predicted"/>
<comment type="caution">
    <text evidence="2">The sequence shown here is derived from an EMBL/GenBank/DDBJ whole genome shotgun (WGS) entry which is preliminary data.</text>
</comment>
<accession>A0A1Y2L1D3</accession>
<dbReference type="Proteomes" id="UP000193391">
    <property type="component" value="Unassembled WGS sequence"/>
</dbReference>
<keyword evidence="1" id="KW-0732">Signal</keyword>
<feature type="chain" id="PRO_5012734223" evidence="1">
    <location>
        <begin position="18"/>
        <end position="81"/>
    </location>
</feature>
<reference evidence="2 3" key="1">
    <citation type="submission" date="2014-03" db="EMBL/GenBank/DDBJ databases">
        <title>The draft genome sequence of Thalassospira mesophila JCM 18969.</title>
        <authorList>
            <person name="Lai Q."/>
            <person name="Shao Z."/>
        </authorList>
    </citation>
    <scope>NUCLEOTIDE SEQUENCE [LARGE SCALE GENOMIC DNA]</scope>
    <source>
        <strain evidence="2 3">JCM 18969</strain>
    </source>
</reference>
<dbReference type="EMBL" id="JFKA01000004">
    <property type="protein sequence ID" value="OSQ38269.1"/>
    <property type="molecule type" value="Genomic_DNA"/>
</dbReference>
<dbReference type="AlphaFoldDB" id="A0A1Y2L1D3"/>
<evidence type="ECO:0000313" key="3">
    <source>
        <dbReference type="Proteomes" id="UP000193391"/>
    </source>
</evidence>
<gene>
    <name evidence="2" type="ORF">TMES_10270</name>
</gene>
<name>A0A1Y2L1D3_9PROT</name>
<evidence type="ECO:0000256" key="1">
    <source>
        <dbReference type="SAM" id="SignalP"/>
    </source>
</evidence>
<keyword evidence="3" id="KW-1185">Reference proteome</keyword>
<evidence type="ECO:0000313" key="2">
    <source>
        <dbReference type="EMBL" id="OSQ38269.1"/>
    </source>
</evidence>
<feature type="signal peptide" evidence="1">
    <location>
        <begin position="1"/>
        <end position="17"/>
    </location>
</feature>
<protein>
    <submittedName>
        <fullName evidence="2">Uncharacterized protein</fullName>
    </submittedName>
</protein>